<sequence length="1618" mass="178729">MKQRNQTNTAAGRLGGPSMFTTHSCRLSYLAEPPSLDAVSDPNVVVSLKNVLKKDGITKAKGLEDLVQYAHAHPFDKDGGADEAILDFWDEIYPRTSIDNSRRVRELSHTFQLALIRSARKRAEKHIPKVVGTWLAGLYDRDRAASRAAGDGLSSFLNTPEKMTAFWRKCHPQILDYALDGIRETADTLSDERSTSKEDAEAKYHRVVSASLSLVLGLLERLDSPDFAKLRDKYDEFFAEEVVWHSIALSDPAVRKAVCQLLVVCLDRGLPYAQSTVARRSILLGGLKTAQSGSALEYTKALIRLTKEYPDSWSPSQNKGKSLFPKLQQFIAKGSQGGRATFWESVQQLIAILPRDQLRDLSTASGFLSAIKSGISSREEPRTHAVMGWKCYTETAKLFLELFSEEDKLQFVKQQMLPLFDQFLFPPSDRPASVFFGPKFAPSLVEAHLAIIRSSPAIESASDEEWSRLTDLLCERISNSLPEVSREYQSSQEKIGDEGRLWFGLVGEIHKRLSEIGEVLPDQTAGPSKKIIRHSISRLQNRDMKPFGAARILETALSTSQHLFDGDVGQETSAFLRMDAEGSMAKALQSASCRPLLSCLRILGGMPSREAEYATSWSSWVDAALDLTDAPVRVTALSSLLSQEKGSVLAQSSARLQESILHEFSETVKGNADSWELLNVAVTHGSLTDESCRALARSLMQFLETQTGSVGTNLRALEFLVKGRPQIFAQDEALQTDLVAQLLGISEVGDGADSSKALAVRSLLKGGGGEGALPVIGIIHANLERAGPQSLNVSTLLSQAQQAFDAGVPVEDIFPSTNAWMQKLAPFLEQPLNPSLTITNALGGVVTLSNNNSRLSDLRTISRDRKGRSIPLRMALYAAKLLEDKADKSKLPIQFQVELLFIQCLVLQLATDQLTSREYNGLWRELDQAESIAEAENFVAGLRHTINQSSVGASWWDQSSADQTSRVFRGLVNLLKQESTRLDPRGVYSARALSEIVSSLAETQGVPPALEETLLKPALAKAAPETALLSAAILSGLGETLQPSKLASNFCNRLASDVAGASAQGDKTFMTLSLLTLVARVYEAGELPIANNRIVFAVKQITSWLEDEEEQLSAPLCAEICRVLTTLLPCMSSVFGSYWEKSIEFCLDLWDKAAQHPLPDALPFIHASLKLVKTLEGMADANEDLSDALKESAGKRSMSLIELLRLPRGGTSQPLDIVDAMLCREVEKIDIKRIADISDIYELVASESRDIQSAAFSLLHRAIPAEQESRAVDVMLDNIDARLPDELLSLLLDAPTLEKFSDEMLAQFPSSIRCYLLSWKLVFDAFSGSPSKMRSDFTEHLKMENYTSHLLDFTFDVLGHSAANALNLEKVHITAEQIRDYDMKLAEGEADEKSMQWLLVHVFFLTLKYVPSLFKAWYLDCRSKQTRIAVEAWTARYLSPLIISDTLDDVQAWGEQQEPLGAEDPELTVRVLKNAREVTASYAIDEAEACIALKIPSSFPLDGVAVSSVSRVGVRERRWQSWITITQGAIAFSGGNVIDGLQVFKRNMCGALRGQSECAICYSIISTDKRMPDKRCGTCKNLFHRSCLYKWFQTSNQNTCPLCRNPIEYLGSDTKRRQ</sequence>
<evidence type="ECO:0000256" key="14">
    <source>
        <dbReference type="ARBA" id="ARBA00055150"/>
    </source>
</evidence>
<dbReference type="Pfam" id="PF22958">
    <property type="entry name" value="Ltn1_1st"/>
    <property type="match status" value="1"/>
</dbReference>
<keyword evidence="7" id="KW-0963">Cytoplasm</keyword>
<dbReference type="SUPFAM" id="SSF48371">
    <property type="entry name" value="ARM repeat"/>
    <property type="match status" value="1"/>
</dbReference>
<evidence type="ECO:0000259" key="17">
    <source>
        <dbReference type="PROSITE" id="PS50089"/>
    </source>
</evidence>
<evidence type="ECO:0000313" key="18">
    <source>
        <dbReference type="EMBL" id="KOS20375.1"/>
    </source>
</evidence>
<dbReference type="GO" id="GO:0016567">
    <property type="term" value="P:protein ubiquitination"/>
    <property type="evidence" value="ECO:0007669"/>
    <property type="project" value="UniProtKB-UniPathway"/>
</dbReference>
<dbReference type="CDD" id="cd16491">
    <property type="entry name" value="RING-CH-C4HC3_LTN1"/>
    <property type="match status" value="1"/>
</dbReference>
<dbReference type="EC" id="2.3.2.27" evidence="5 16"/>
<evidence type="ECO:0000256" key="11">
    <source>
        <dbReference type="ARBA" id="ARBA00022771"/>
    </source>
</evidence>
<dbReference type="EMBL" id="LGSR01000017">
    <property type="protein sequence ID" value="KOS20375.1"/>
    <property type="molecule type" value="Genomic_DNA"/>
</dbReference>
<dbReference type="GO" id="GO:1990116">
    <property type="term" value="P:ribosome-associated ubiquitin-dependent protein catabolic process"/>
    <property type="evidence" value="ECO:0007669"/>
    <property type="project" value="UniProtKB-UniRule"/>
</dbReference>
<dbReference type="SMART" id="SM00744">
    <property type="entry name" value="RINGv"/>
    <property type="match status" value="1"/>
</dbReference>
<dbReference type="PROSITE" id="PS50089">
    <property type="entry name" value="ZF_RING_2"/>
    <property type="match status" value="1"/>
</dbReference>
<dbReference type="InterPro" id="IPR016024">
    <property type="entry name" value="ARM-type_fold"/>
</dbReference>
<evidence type="ECO:0000256" key="16">
    <source>
        <dbReference type="RuleBase" id="RU367090"/>
    </source>
</evidence>
<comment type="function">
    <text evidence="16">E3 ubiquitin-protein ligase. Component of the ribosome quality control complex (RQC), a ribosome-associated complex that mediates ubiquitination and extraction of incompletely synthesized nascent chains for proteasomal degradation.</text>
</comment>
<dbReference type="SMART" id="SM00184">
    <property type="entry name" value="RING"/>
    <property type="match status" value="1"/>
</dbReference>
<dbReference type="InterPro" id="IPR013083">
    <property type="entry name" value="Znf_RING/FYVE/PHD"/>
</dbReference>
<evidence type="ECO:0000256" key="10">
    <source>
        <dbReference type="ARBA" id="ARBA00022737"/>
    </source>
</evidence>
<keyword evidence="9 16" id="KW-0479">Metal-binding</keyword>
<reference evidence="18 19" key="1">
    <citation type="submission" date="2015-07" db="EMBL/GenBank/DDBJ databases">
        <title>The genome of the fungus Escovopsis weberi, a specialized disease agent of ant agriculture.</title>
        <authorList>
            <person name="de Man T.J."/>
            <person name="Stajich J.E."/>
            <person name="Kubicek C.P."/>
            <person name="Chenthamara K."/>
            <person name="Atanasova L."/>
            <person name="Druzhinina I.S."/>
            <person name="Birnbaum S."/>
            <person name="Barribeau S.M."/>
            <person name="Teiling C."/>
            <person name="Suen G."/>
            <person name="Currie C."/>
            <person name="Gerardo N.M."/>
        </authorList>
    </citation>
    <scope>NUCLEOTIDE SEQUENCE [LARGE SCALE GENOMIC DNA]</scope>
</reference>
<evidence type="ECO:0000256" key="12">
    <source>
        <dbReference type="ARBA" id="ARBA00022786"/>
    </source>
</evidence>
<dbReference type="GO" id="GO:0072344">
    <property type="term" value="P:rescue of stalled ribosome"/>
    <property type="evidence" value="ECO:0007669"/>
    <property type="project" value="UniProtKB-UniRule"/>
</dbReference>
<evidence type="ECO:0000256" key="8">
    <source>
        <dbReference type="ARBA" id="ARBA00022679"/>
    </source>
</evidence>
<comment type="function">
    <text evidence="14">E3 ubiquitin-protein ligase component of the ribosome quality control complex (RQC), a ribosome-associated complex that mediates ubiquitination and extraction of incompletely synthesized nascent chains for proteasomal degradation. Mediates ubiquitination of proteins derived from mRNAs lacking stop codons (non-stop proteins) and other translation arrest products induced by poly-lysine sequences and tandem rare codons. Ubiquitination leads to CDC48 recruitment for extraction and degradation of the incomplete translation product. May indirectly play a role in chromatin function and transcription.</text>
</comment>
<dbReference type="SUPFAM" id="SSF57850">
    <property type="entry name" value="RING/U-box"/>
    <property type="match status" value="1"/>
</dbReference>
<dbReference type="UniPathway" id="UPA00143"/>
<dbReference type="InterPro" id="IPR001841">
    <property type="entry name" value="Znf_RING"/>
</dbReference>
<comment type="similarity">
    <text evidence="4 16">Belongs to the LTN1 family.</text>
</comment>
<comment type="catalytic activity">
    <reaction evidence="1 16">
        <text>S-ubiquitinyl-[E2 ubiquitin-conjugating enzyme]-L-cysteine + [acceptor protein]-L-lysine = [E2 ubiquitin-conjugating enzyme]-L-cysteine + N(6)-ubiquitinyl-[acceptor protein]-L-lysine.</text>
        <dbReference type="EC" id="2.3.2.27"/>
    </reaction>
</comment>
<dbReference type="SMART" id="SM01197">
    <property type="entry name" value="FANCL_C"/>
    <property type="match status" value="1"/>
</dbReference>
<dbReference type="Pfam" id="PF13639">
    <property type="entry name" value="zf-RING_2"/>
    <property type="match status" value="1"/>
</dbReference>
<evidence type="ECO:0000256" key="1">
    <source>
        <dbReference type="ARBA" id="ARBA00000900"/>
    </source>
</evidence>
<comment type="caution">
    <text evidence="18">The sequence shown here is derived from an EMBL/GenBank/DDBJ whole genome shotgun (WGS) entry which is preliminary data.</text>
</comment>
<dbReference type="GO" id="GO:0043023">
    <property type="term" value="F:ribosomal large subunit binding"/>
    <property type="evidence" value="ECO:0007669"/>
    <property type="project" value="TreeGrafter"/>
</dbReference>
<protein>
    <recommendedName>
        <fullName evidence="6 16">E3 ubiquitin-protein ligase listerin</fullName>
        <ecNumber evidence="5 16">2.3.2.27</ecNumber>
    </recommendedName>
    <alternativeName>
        <fullName evidence="16">RING-type E3 ubiquitin transferase listerin</fullName>
    </alternativeName>
</protein>
<dbReference type="GO" id="GO:1990112">
    <property type="term" value="C:RQC complex"/>
    <property type="evidence" value="ECO:0007669"/>
    <property type="project" value="UniProtKB-UniRule"/>
</dbReference>
<dbReference type="Pfam" id="PF22999">
    <property type="entry name" value="LTN1_E3_ligase_6th"/>
    <property type="match status" value="1"/>
</dbReference>
<dbReference type="GO" id="GO:0005829">
    <property type="term" value="C:cytosol"/>
    <property type="evidence" value="ECO:0007669"/>
    <property type="project" value="UniProtKB-SubCell"/>
</dbReference>
<dbReference type="Pfam" id="PF23280">
    <property type="entry name" value="TPR_26"/>
    <property type="match status" value="1"/>
</dbReference>
<dbReference type="InterPro" id="IPR054476">
    <property type="entry name" value="Ltn1_N"/>
</dbReference>
<evidence type="ECO:0000313" key="19">
    <source>
        <dbReference type="Proteomes" id="UP000053831"/>
    </source>
</evidence>
<dbReference type="PANTHER" id="PTHR12389:SF0">
    <property type="entry name" value="E3 UBIQUITIN-PROTEIN LIGASE LISTERIN"/>
    <property type="match status" value="1"/>
</dbReference>
<gene>
    <name evidence="18" type="ORF">ESCO_005324</name>
</gene>
<evidence type="ECO:0000256" key="15">
    <source>
        <dbReference type="PROSITE-ProRule" id="PRU00175"/>
    </source>
</evidence>
<keyword evidence="11 15" id="KW-0863">Zinc-finger</keyword>
<evidence type="ECO:0000256" key="9">
    <source>
        <dbReference type="ARBA" id="ARBA00022723"/>
    </source>
</evidence>
<comment type="pathway">
    <text evidence="3 16">Protein modification; protein ubiquitination.</text>
</comment>
<proteinExistence type="inferred from homology"/>
<dbReference type="InterPro" id="IPR011016">
    <property type="entry name" value="Znf_RING-CH"/>
</dbReference>
<keyword evidence="13 16" id="KW-0862">Zinc</keyword>
<evidence type="ECO:0000256" key="4">
    <source>
        <dbReference type="ARBA" id="ARBA00007997"/>
    </source>
</evidence>
<evidence type="ECO:0000256" key="5">
    <source>
        <dbReference type="ARBA" id="ARBA00012483"/>
    </source>
</evidence>
<keyword evidence="12 16" id="KW-0833">Ubl conjugation pathway</keyword>
<dbReference type="Proteomes" id="UP000053831">
    <property type="component" value="Unassembled WGS sequence"/>
</dbReference>
<evidence type="ECO:0000256" key="6">
    <source>
        <dbReference type="ARBA" id="ARBA00017157"/>
    </source>
</evidence>
<dbReference type="OrthoDB" id="6108at2759"/>
<accession>A0A0M9VUX8</accession>
<dbReference type="FunFam" id="3.30.40.10:FF:000038">
    <property type="entry name" value="E3 ubiquitin-protein ligase listerin"/>
    <property type="match status" value="1"/>
</dbReference>
<evidence type="ECO:0000256" key="7">
    <source>
        <dbReference type="ARBA" id="ARBA00022490"/>
    </source>
</evidence>
<dbReference type="GO" id="GO:0061630">
    <property type="term" value="F:ubiquitin protein ligase activity"/>
    <property type="evidence" value="ECO:0007669"/>
    <property type="project" value="UniProtKB-UniRule"/>
</dbReference>
<dbReference type="Pfam" id="PF23009">
    <property type="entry name" value="UBC_like"/>
    <property type="match status" value="1"/>
</dbReference>
<dbReference type="InterPro" id="IPR039795">
    <property type="entry name" value="LTN1/Rkr1"/>
</dbReference>
<evidence type="ECO:0000256" key="13">
    <source>
        <dbReference type="ARBA" id="ARBA00022833"/>
    </source>
</evidence>
<dbReference type="InterPro" id="IPR039804">
    <property type="entry name" value="RING-CH-C4HC3_LTN1"/>
</dbReference>
<evidence type="ECO:0000256" key="2">
    <source>
        <dbReference type="ARBA" id="ARBA00004514"/>
    </source>
</evidence>
<organism evidence="18 19">
    <name type="scientific">Escovopsis weberi</name>
    <dbReference type="NCBI Taxonomy" id="150374"/>
    <lineage>
        <taxon>Eukaryota</taxon>
        <taxon>Fungi</taxon>
        <taxon>Dikarya</taxon>
        <taxon>Ascomycota</taxon>
        <taxon>Pezizomycotina</taxon>
        <taxon>Sordariomycetes</taxon>
        <taxon>Hypocreomycetidae</taxon>
        <taxon>Hypocreales</taxon>
        <taxon>Hypocreaceae</taxon>
        <taxon>Escovopsis</taxon>
    </lineage>
</organism>
<dbReference type="PANTHER" id="PTHR12389">
    <property type="entry name" value="ZINC FINGER PROTEIN 294"/>
    <property type="match status" value="1"/>
</dbReference>
<keyword evidence="8 16" id="KW-0808">Transferase</keyword>
<feature type="domain" description="RING-type" evidence="17">
    <location>
        <begin position="1558"/>
        <end position="1604"/>
    </location>
</feature>
<name>A0A0M9VUX8_ESCWE</name>
<evidence type="ECO:0000256" key="3">
    <source>
        <dbReference type="ARBA" id="ARBA00004906"/>
    </source>
</evidence>
<dbReference type="Gene3D" id="3.30.40.10">
    <property type="entry name" value="Zinc/RING finger domain, C3HC4 (zinc finger)"/>
    <property type="match status" value="1"/>
</dbReference>
<comment type="subcellular location">
    <subcellularLocation>
        <location evidence="2">Cytoplasm</location>
        <location evidence="2">Cytosol</location>
    </subcellularLocation>
</comment>
<keyword evidence="19" id="KW-1185">Reference proteome</keyword>
<comment type="subunit">
    <text evidence="16">Component of the ribosome quality control complex (RQC).</text>
</comment>
<dbReference type="STRING" id="150374.A0A0M9VUX8"/>
<dbReference type="InterPro" id="IPR054478">
    <property type="entry name" value="LTN1_UBC"/>
</dbReference>
<dbReference type="GO" id="GO:0008270">
    <property type="term" value="F:zinc ion binding"/>
    <property type="evidence" value="ECO:0007669"/>
    <property type="project" value="UniProtKB-KW"/>
</dbReference>
<keyword evidence="10" id="KW-0677">Repeat</keyword>
<dbReference type="InterPro" id="IPR057030">
    <property type="entry name" value="TPR_Rkr-1"/>
</dbReference>
<dbReference type="InterPro" id="IPR054477">
    <property type="entry name" value="LTN1_E3_ligase_6th"/>
</dbReference>